<dbReference type="Gramene" id="KQL11952">
    <property type="protein sequence ID" value="KQL11952"/>
    <property type="gene ID" value="SETIT_007727mg"/>
</dbReference>
<dbReference type="EMBL" id="AGNK02002668">
    <property type="status" value="NOT_ANNOTATED_CDS"/>
    <property type="molecule type" value="Genomic_DNA"/>
</dbReference>
<organism evidence="1 2">
    <name type="scientific">Setaria italica</name>
    <name type="common">Foxtail millet</name>
    <name type="synonym">Panicum italicum</name>
    <dbReference type="NCBI Taxonomy" id="4555"/>
    <lineage>
        <taxon>Eukaryota</taxon>
        <taxon>Viridiplantae</taxon>
        <taxon>Streptophyta</taxon>
        <taxon>Embryophyta</taxon>
        <taxon>Tracheophyta</taxon>
        <taxon>Spermatophyta</taxon>
        <taxon>Magnoliopsida</taxon>
        <taxon>Liliopsida</taxon>
        <taxon>Poales</taxon>
        <taxon>Poaceae</taxon>
        <taxon>PACMAD clade</taxon>
        <taxon>Panicoideae</taxon>
        <taxon>Panicodae</taxon>
        <taxon>Paniceae</taxon>
        <taxon>Cenchrinae</taxon>
        <taxon>Setaria</taxon>
    </lineage>
</organism>
<dbReference type="HOGENOM" id="CLU_2727024_0_0_1"/>
<evidence type="ECO:0000313" key="2">
    <source>
        <dbReference type="Proteomes" id="UP000004995"/>
    </source>
</evidence>
<evidence type="ECO:0000313" key="1">
    <source>
        <dbReference type="EnsemblPlants" id="KQL11952"/>
    </source>
</evidence>
<reference evidence="2" key="1">
    <citation type="journal article" date="2012" name="Nat. Biotechnol.">
        <title>Reference genome sequence of the model plant Setaria.</title>
        <authorList>
            <person name="Bennetzen J.L."/>
            <person name="Schmutz J."/>
            <person name="Wang H."/>
            <person name="Percifield R."/>
            <person name="Hawkins J."/>
            <person name="Pontaroli A.C."/>
            <person name="Estep M."/>
            <person name="Feng L."/>
            <person name="Vaughn J.N."/>
            <person name="Grimwood J."/>
            <person name="Jenkins J."/>
            <person name="Barry K."/>
            <person name="Lindquist E."/>
            <person name="Hellsten U."/>
            <person name="Deshpande S."/>
            <person name="Wang X."/>
            <person name="Wu X."/>
            <person name="Mitros T."/>
            <person name="Triplett J."/>
            <person name="Yang X."/>
            <person name="Ye C.Y."/>
            <person name="Mauro-Herrera M."/>
            <person name="Wang L."/>
            <person name="Li P."/>
            <person name="Sharma M."/>
            <person name="Sharma R."/>
            <person name="Ronald P.C."/>
            <person name="Panaud O."/>
            <person name="Kellogg E.A."/>
            <person name="Brutnell T.P."/>
            <person name="Doust A.N."/>
            <person name="Tuskan G.A."/>
            <person name="Rokhsar D."/>
            <person name="Devos K.M."/>
        </authorList>
    </citation>
    <scope>NUCLEOTIDE SEQUENCE [LARGE SCALE GENOMIC DNA]</scope>
    <source>
        <strain evidence="2">cv. Yugu1</strain>
    </source>
</reference>
<dbReference type="Proteomes" id="UP000004995">
    <property type="component" value="Unassembled WGS sequence"/>
</dbReference>
<accession>K3Y0L6</accession>
<reference evidence="1" key="2">
    <citation type="submission" date="2018-08" db="UniProtKB">
        <authorList>
            <consortium name="EnsemblPlants"/>
        </authorList>
    </citation>
    <scope>IDENTIFICATION</scope>
    <source>
        <strain evidence="1">Yugu1</strain>
    </source>
</reference>
<proteinExistence type="predicted"/>
<dbReference type="AlphaFoldDB" id="K3Y0L6"/>
<keyword evidence="2" id="KW-1185">Reference proteome</keyword>
<dbReference type="EnsemblPlants" id="KQL11952">
    <property type="protein sequence ID" value="KQL11952"/>
    <property type="gene ID" value="SETIT_007727mg"/>
</dbReference>
<dbReference type="InParanoid" id="K3Y0L6"/>
<sequence>MFPVNNQSSQYVTRFNEHAEGASFKKSRRRIFQEEHTNLSWIEAIHIHINLDTTDSQEIHNILAMAKSLGRQ</sequence>
<protein>
    <submittedName>
        <fullName evidence="1">Uncharacterized protein</fullName>
    </submittedName>
</protein>
<name>K3Y0L6_SETIT</name>